<protein>
    <submittedName>
        <fullName evidence="2">Uncharacterized protein</fullName>
    </submittedName>
</protein>
<gene>
    <name evidence="2" type="ORF">CTAYLR_003272</name>
</gene>
<reference evidence="2" key="1">
    <citation type="submission" date="2023-01" db="EMBL/GenBank/DDBJ databases">
        <title>Metagenome sequencing of chrysophaentin producing Chrysophaeum taylorii.</title>
        <authorList>
            <person name="Davison J."/>
            <person name="Bewley C."/>
        </authorList>
    </citation>
    <scope>NUCLEOTIDE SEQUENCE</scope>
    <source>
        <strain evidence="2">NIES-1699</strain>
    </source>
</reference>
<comment type="caution">
    <text evidence="2">The sequence shown here is derived from an EMBL/GenBank/DDBJ whole genome shotgun (WGS) entry which is preliminary data.</text>
</comment>
<dbReference type="Proteomes" id="UP001230188">
    <property type="component" value="Unassembled WGS sequence"/>
</dbReference>
<evidence type="ECO:0000313" key="3">
    <source>
        <dbReference type="Proteomes" id="UP001230188"/>
    </source>
</evidence>
<keyword evidence="3" id="KW-1185">Reference proteome</keyword>
<evidence type="ECO:0000256" key="1">
    <source>
        <dbReference type="SAM" id="MobiDB-lite"/>
    </source>
</evidence>
<name>A0AAD7XJ26_9STRA</name>
<accession>A0AAD7XJ26</accession>
<organism evidence="2 3">
    <name type="scientific">Chrysophaeum taylorii</name>
    <dbReference type="NCBI Taxonomy" id="2483200"/>
    <lineage>
        <taxon>Eukaryota</taxon>
        <taxon>Sar</taxon>
        <taxon>Stramenopiles</taxon>
        <taxon>Ochrophyta</taxon>
        <taxon>Pelagophyceae</taxon>
        <taxon>Pelagomonadales</taxon>
        <taxon>Pelagomonadaceae</taxon>
        <taxon>Chrysophaeum</taxon>
    </lineage>
</organism>
<evidence type="ECO:0000313" key="2">
    <source>
        <dbReference type="EMBL" id="KAJ8601258.1"/>
    </source>
</evidence>
<dbReference type="AlphaFoldDB" id="A0AAD7XJ26"/>
<dbReference type="EMBL" id="JAQMWT010000443">
    <property type="protein sequence ID" value="KAJ8601258.1"/>
    <property type="molecule type" value="Genomic_DNA"/>
</dbReference>
<sequence>MAVAAVRAVARWTLGVDVACERVEVRGVSSVVAFGIECREEAGVVRAERVEVKVLILGLVGRLFLLLSRPVISVRASEILVETAEEDALNRVRSLLRGASRFGRYARIEVRSASIGPRPSSVREGVRRSLQIEGIVLEAAENKIHEEHYDVVFRGLLSRSERSALKRARWTWEAADGSFASVGVHEDNELAVGVAVRGAGWREAAAAAAADSSHRGGVFSHKFPRARLEMMMTTTTGFDEPWTVVASAQSVEMSGPSFECARLEAKASRGRACSEANLSSFRATYEATDDEIRCVGEGEAALRIQWERSCESSTIPLAPAIKVDLGETTVIWGGREARLNAVLADVSASWDPRPGRVDDPFADRREGCVVAKVRSSRAHASRGDEIFEMTGIKVAFETAAAVARKFSVEPDEANLAIARAALEIACGEVRAYRHHEEGHTARRLLERHRRHPTDDFRESRRNDLDLDAAIEFGLRRASFLEECAGLETTFRCARLDCFGVIHAGAFVARHFDDDVWPRARWVADAFDDRGRRLSIRVSRLLGPGLAAARRRNSYARYDGDAGVLDGAPSLTLDARLARTSRVSSDAAARWLECACKRLERGPLSRDSYRFTVRWDLLQVVSHRHVVRHHHGLTPTTPTSRWRRARAKIVAVARFALRRRRSVAASPRVVAVLSSPATLELQAAALEVIDDEGTAVLRVDDLARCRFEDVSERRVDGRARGARLDVAGLRRDGPWVTGALAETLDSRFKAWTWTLEDTRITISPRLEARVESLGLVFASDETSSASWTATNLDVSAEHRQLISLRSATLTTEAVGPLRRTRVRTSTARLSVTRPDVPHLAEALRDAVGDALVAPGGAALQILVARAHVRLLGAGRYLELGGSRFLCQIRRVDANYDLAFSTRALALVDLISSRVISAAGNAHALAHRDAPSDEEDDEEDEVLTATCSFSDDRCDDETRVDPSFLSCLEALKAHWSPTLLEDLNGHHHRFSSSSSPNNKPPPPPVTNTG</sequence>
<proteinExistence type="predicted"/>
<feature type="region of interest" description="Disordered" evidence="1">
    <location>
        <begin position="984"/>
        <end position="1007"/>
    </location>
</feature>
<feature type="compositionally biased region" description="Pro residues" evidence="1">
    <location>
        <begin position="996"/>
        <end position="1007"/>
    </location>
</feature>